<proteinExistence type="predicted"/>
<dbReference type="VEuPathDB" id="FungiDB:RhiirA1_471761"/>
<dbReference type="OrthoDB" id="2432102at2759"/>
<dbReference type="Proteomes" id="UP000232688">
    <property type="component" value="Unassembled WGS sequence"/>
</dbReference>
<reference evidence="1 2" key="2">
    <citation type="submission" date="2017-10" db="EMBL/GenBank/DDBJ databases">
        <title>Genome analyses suggest a sexual origin of heterokaryosis in a supposedly ancient asexual fungus.</title>
        <authorList>
            <person name="Corradi N."/>
            <person name="Sedzielewska K."/>
            <person name="Noel J."/>
            <person name="Charron P."/>
            <person name="Farinelli L."/>
            <person name="Marton T."/>
            <person name="Kruger M."/>
            <person name="Pelin A."/>
            <person name="Brachmann A."/>
            <person name="Corradi N."/>
        </authorList>
    </citation>
    <scope>NUCLEOTIDE SEQUENCE [LARGE SCALE GENOMIC DNA]</scope>
    <source>
        <strain evidence="1 2">A1</strain>
    </source>
</reference>
<protein>
    <submittedName>
        <fullName evidence="1">Uncharacterized protein</fullName>
    </submittedName>
</protein>
<evidence type="ECO:0000313" key="2">
    <source>
        <dbReference type="Proteomes" id="UP000232688"/>
    </source>
</evidence>
<sequence length="118" mass="14007">MSNSNQQRLYKKENYSISLEIIYYDNQKFVYNIIQEGIYLSAMNYIETPNYFPISDNYIIKTTWNQANNSFFSAQSPFNTSVELHKIEELLFLSLFFWTSIKNNALIEIAKVWMASEE</sequence>
<gene>
    <name evidence="1" type="ORF">RhiirA1_471761</name>
</gene>
<comment type="caution">
    <text evidence="1">The sequence shown here is derived from an EMBL/GenBank/DDBJ whole genome shotgun (WGS) entry which is preliminary data.</text>
</comment>
<evidence type="ECO:0000313" key="1">
    <source>
        <dbReference type="EMBL" id="PKC57913.1"/>
    </source>
</evidence>
<dbReference type="EMBL" id="LLXH01001680">
    <property type="protein sequence ID" value="PKC57913.1"/>
    <property type="molecule type" value="Genomic_DNA"/>
</dbReference>
<name>A0A2I1FCW2_9GLOM</name>
<organism evidence="1 2">
    <name type="scientific">Rhizophagus irregularis</name>
    <dbReference type="NCBI Taxonomy" id="588596"/>
    <lineage>
        <taxon>Eukaryota</taxon>
        <taxon>Fungi</taxon>
        <taxon>Fungi incertae sedis</taxon>
        <taxon>Mucoromycota</taxon>
        <taxon>Glomeromycotina</taxon>
        <taxon>Glomeromycetes</taxon>
        <taxon>Glomerales</taxon>
        <taxon>Glomeraceae</taxon>
        <taxon>Rhizophagus</taxon>
    </lineage>
</organism>
<dbReference type="AlphaFoldDB" id="A0A2I1FCW2"/>
<accession>A0A2I1FCW2</accession>
<reference evidence="1 2" key="1">
    <citation type="submission" date="2017-10" db="EMBL/GenBank/DDBJ databases">
        <title>Extensive intraspecific genome diversity in a model arbuscular mycorrhizal fungus.</title>
        <authorList>
            <person name="Chen E.C.H."/>
            <person name="Morin E."/>
            <person name="Baudet D."/>
            <person name="Noel J."/>
            <person name="Ndikumana S."/>
            <person name="Charron P."/>
            <person name="St-Onge C."/>
            <person name="Giorgi J."/>
            <person name="Grigoriev I.V."/>
            <person name="Roux C."/>
            <person name="Martin F.M."/>
            <person name="Corradi N."/>
        </authorList>
    </citation>
    <scope>NUCLEOTIDE SEQUENCE [LARGE SCALE GENOMIC DNA]</scope>
    <source>
        <strain evidence="1 2">A1</strain>
    </source>
</reference>